<reference evidence="1 2" key="1">
    <citation type="submission" date="2019-11" db="EMBL/GenBank/DDBJ databases">
        <title>Novel species isolated from a subtropical stream in China.</title>
        <authorList>
            <person name="Lu H."/>
        </authorList>
    </citation>
    <scope>NUCLEOTIDE SEQUENCE [LARGE SCALE GENOMIC DNA]</scope>
    <source>
        <strain evidence="1 2">FT80W</strain>
    </source>
</reference>
<sequence>MTNTFMPSKGSRSHALLVALLEGPATFYQVCERAGFDIEDARLEEALRHIFDHMIGGNVRLTGIRYSLTAEARRALGEPAPAPYVGQIAGPAYRGKHDPRTVYITRRATEVRA</sequence>
<gene>
    <name evidence="1" type="ORF">GJ699_02435</name>
</gene>
<dbReference type="Proteomes" id="UP000433309">
    <property type="component" value="Unassembled WGS sequence"/>
</dbReference>
<evidence type="ECO:0000313" key="1">
    <source>
        <dbReference type="EMBL" id="MRW88838.1"/>
    </source>
</evidence>
<keyword evidence="2" id="KW-1185">Reference proteome</keyword>
<comment type="caution">
    <text evidence="1">The sequence shown here is derived from an EMBL/GenBank/DDBJ whole genome shotgun (WGS) entry which is preliminary data.</text>
</comment>
<evidence type="ECO:0000313" key="2">
    <source>
        <dbReference type="Proteomes" id="UP000433309"/>
    </source>
</evidence>
<dbReference type="AlphaFoldDB" id="A0A6I2KSV9"/>
<dbReference type="EMBL" id="WKJK01000001">
    <property type="protein sequence ID" value="MRW88838.1"/>
    <property type="molecule type" value="Genomic_DNA"/>
</dbReference>
<protein>
    <submittedName>
        <fullName evidence="1">Uncharacterized protein</fullName>
    </submittedName>
</protein>
<name>A0A6I2KSV9_9BURK</name>
<accession>A0A6I2KSV9</accession>
<organism evidence="1 2">
    <name type="scientific">Duganella guangzhouensis</name>
    <dbReference type="NCBI Taxonomy" id="2666084"/>
    <lineage>
        <taxon>Bacteria</taxon>
        <taxon>Pseudomonadati</taxon>
        <taxon>Pseudomonadota</taxon>
        <taxon>Betaproteobacteria</taxon>
        <taxon>Burkholderiales</taxon>
        <taxon>Oxalobacteraceae</taxon>
        <taxon>Telluria group</taxon>
        <taxon>Duganella</taxon>
    </lineage>
</organism>
<proteinExistence type="predicted"/>
<dbReference type="RefSeq" id="WP_154372731.1">
    <property type="nucleotide sequence ID" value="NZ_WKJK01000001.1"/>
</dbReference>